<sequence length="205" mass="23938">MDLTMPRMKKKVKKTTGFKVIKPLDLSVRNCLSCIIPEDGKDPEVICLTVDHSNLLTTAKDSRANRYINERLSLKSHLPGSVPLEYLSFCVRGKFCHQAQGNRVLIVVKGSDQRKFFEKLGLFTINLEILPHFQDLNDRTLPDHLHDKVHEDYDISECTMVKFYRFARYLQHFNKLQAECKRQTAHLVERVKNKFYRKKGDRVDS</sequence>
<dbReference type="AlphaFoldDB" id="A0A8X6SSV8"/>
<protein>
    <submittedName>
        <fullName evidence="1">Uncharacterized protein</fullName>
    </submittedName>
</protein>
<accession>A0A8X6SSV8</accession>
<evidence type="ECO:0000313" key="1">
    <source>
        <dbReference type="EMBL" id="GFY19379.1"/>
    </source>
</evidence>
<proteinExistence type="predicted"/>
<keyword evidence="2" id="KW-1185">Reference proteome</keyword>
<name>A0A8X6SSV8_TRICX</name>
<dbReference type="Proteomes" id="UP000887159">
    <property type="component" value="Unassembled WGS sequence"/>
</dbReference>
<comment type="caution">
    <text evidence="1">The sequence shown here is derived from an EMBL/GenBank/DDBJ whole genome shotgun (WGS) entry which is preliminary data.</text>
</comment>
<dbReference type="EMBL" id="BMAU01021352">
    <property type="protein sequence ID" value="GFY19379.1"/>
    <property type="molecule type" value="Genomic_DNA"/>
</dbReference>
<evidence type="ECO:0000313" key="2">
    <source>
        <dbReference type="Proteomes" id="UP000887159"/>
    </source>
</evidence>
<organism evidence="1 2">
    <name type="scientific">Trichonephila clavipes</name>
    <name type="common">Golden silk orbweaver</name>
    <name type="synonym">Nephila clavipes</name>
    <dbReference type="NCBI Taxonomy" id="2585209"/>
    <lineage>
        <taxon>Eukaryota</taxon>
        <taxon>Metazoa</taxon>
        <taxon>Ecdysozoa</taxon>
        <taxon>Arthropoda</taxon>
        <taxon>Chelicerata</taxon>
        <taxon>Arachnida</taxon>
        <taxon>Araneae</taxon>
        <taxon>Araneomorphae</taxon>
        <taxon>Entelegynae</taxon>
        <taxon>Araneoidea</taxon>
        <taxon>Nephilidae</taxon>
        <taxon>Trichonephila</taxon>
    </lineage>
</organism>
<reference evidence="1" key="1">
    <citation type="submission" date="2020-08" db="EMBL/GenBank/DDBJ databases">
        <title>Multicomponent nature underlies the extraordinary mechanical properties of spider dragline silk.</title>
        <authorList>
            <person name="Kono N."/>
            <person name="Nakamura H."/>
            <person name="Mori M."/>
            <person name="Yoshida Y."/>
            <person name="Ohtoshi R."/>
            <person name="Malay A.D."/>
            <person name="Moran D.A.P."/>
            <person name="Tomita M."/>
            <person name="Numata K."/>
            <person name="Arakawa K."/>
        </authorList>
    </citation>
    <scope>NUCLEOTIDE SEQUENCE</scope>
</reference>
<gene>
    <name evidence="1" type="ORF">TNCV_4127661</name>
</gene>